<gene>
    <name evidence="1" type="ORF">MSG28_006605</name>
</gene>
<name>A0ACC0JFM7_CHOFU</name>
<dbReference type="Proteomes" id="UP001064048">
    <property type="component" value="Chromosome 10"/>
</dbReference>
<dbReference type="EMBL" id="CM046110">
    <property type="protein sequence ID" value="KAI8422865.1"/>
    <property type="molecule type" value="Genomic_DNA"/>
</dbReference>
<accession>A0ACC0JFM7</accession>
<evidence type="ECO:0000313" key="1">
    <source>
        <dbReference type="EMBL" id="KAI8422865.1"/>
    </source>
</evidence>
<evidence type="ECO:0000313" key="2">
    <source>
        <dbReference type="Proteomes" id="UP001064048"/>
    </source>
</evidence>
<protein>
    <submittedName>
        <fullName evidence="1">Uncharacterized protein</fullName>
    </submittedName>
</protein>
<proteinExistence type="predicted"/>
<reference evidence="1 2" key="1">
    <citation type="journal article" date="2022" name="Genome Biol. Evol.">
        <title>The Spruce Budworm Genome: Reconstructing the Evolutionary History of Antifreeze Proteins.</title>
        <authorList>
            <person name="Beliveau C."/>
            <person name="Gagne P."/>
            <person name="Picq S."/>
            <person name="Vernygora O."/>
            <person name="Keeling C.I."/>
            <person name="Pinkney K."/>
            <person name="Doucet D."/>
            <person name="Wen F."/>
            <person name="Johnston J.S."/>
            <person name="Maaroufi H."/>
            <person name="Boyle B."/>
            <person name="Laroche J."/>
            <person name="Dewar K."/>
            <person name="Juretic N."/>
            <person name="Blackburn G."/>
            <person name="Nisole A."/>
            <person name="Brunet B."/>
            <person name="Brandao M."/>
            <person name="Lumley L."/>
            <person name="Duan J."/>
            <person name="Quan G."/>
            <person name="Lucarotti C.J."/>
            <person name="Roe A.D."/>
            <person name="Sperling F.A.H."/>
            <person name="Levesque R.C."/>
            <person name="Cusson M."/>
        </authorList>
    </citation>
    <scope>NUCLEOTIDE SEQUENCE [LARGE SCALE GENOMIC DNA]</scope>
    <source>
        <strain evidence="1">Glfc:IPQL:Cfum</strain>
    </source>
</reference>
<keyword evidence="2" id="KW-1185">Reference proteome</keyword>
<sequence>MENTAVRDIFEGAGGEAHPGEGEGKGAEVFAHMVAGEVVVRPPRLSPRAALLYLGMNVVVAVAAGAGVSTSGAPPPAVVVPELGDEESGRGRGRSHIGATANNSLRRPDAVDELIIVDIRDYPSGESSECALITLTRTGGGPSDAPTLSEVEQKFLQILGGTFGSGLPGIRVEPFNQKYKTAPLSQGHRRELLRLGYSCRPPPPPHVAPPRSRPARLRDKLGRDETLSAGLQEIRDEIKESSQLVGRLLRLLFYKRMSSTVTGLQVRFQGDPKSFWQFISSKRGSVNKQKVRKDGVILSDADSAAEFAAYFQSVYSTREASLDAEAAPASAAGGPQQSARAVAESNNI</sequence>
<organism evidence="1 2">
    <name type="scientific">Choristoneura fumiferana</name>
    <name type="common">Spruce budworm moth</name>
    <name type="synonym">Archips fumiferana</name>
    <dbReference type="NCBI Taxonomy" id="7141"/>
    <lineage>
        <taxon>Eukaryota</taxon>
        <taxon>Metazoa</taxon>
        <taxon>Ecdysozoa</taxon>
        <taxon>Arthropoda</taxon>
        <taxon>Hexapoda</taxon>
        <taxon>Insecta</taxon>
        <taxon>Pterygota</taxon>
        <taxon>Neoptera</taxon>
        <taxon>Endopterygota</taxon>
        <taxon>Lepidoptera</taxon>
        <taxon>Glossata</taxon>
        <taxon>Ditrysia</taxon>
        <taxon>Tortricoidea</taxon>
        <taxon>Tortricidae</taxon>
        <taxon>Tortricinae</taxon>
        <taxon>Choristoneura</taxon>
    </lineage>
</organism>
<comment type="caution">
    <text evidence="1">The sequence shown here is derived from an EMBL/GenBank/DDBJ whole genome shotgun (WGS) entry which is preliminary data.</text>
</comment>